<gene>
    <name evidence="3" type="ORF">RM540_15290</name>
</gene>
<name>A0ABU3BV00_9BACT</name>
<dbReference type="Proteomes" id="UP001267426">
    <property type="component" value="Unassembled WGS sequence"/>
</dbReference>
<evidence type="ECO:0000313" key="3">
    <source>
        <dbReference type="EMBL" id="MDT0633118.1"/>
    </source>
</evidence>
<dbReference type="RefSeq" id="WP_311665700.1">
    <property type="nucleotide sequence ID" value="NZ_JAVRHT010000053.1"/>
</dbReference>
<sequence length="395" mass="41600">MTVPRPAPLLAAGLLLFALGCDDAADGVRASVSVAEAMSGDTTGYARADRVRAFSFPADHGPHPAFKAEWWYVTGTLDAADGTDRQFGVQFTVFRSALRPDTAAAAERSSAWATDQLYMAHVGIGDVAGGQFYSFDQVARGAAGLSGATADPVAAFVGAVRLDQAGPLGAGGAVPLRVRGAAEGASFDLTARPVKPIVFQGDRGLSQKGAGPENASYYYAQTRMATTGTVTLPDGEAVPVEGLTWLDREWSTSALSEGQVGWDWFALHLDDGRDLMLYQIRWDDPSRAPLGDGSLVGADGTKRRLSAADFSLEPLETWESPRGGAYPVRWRARVPSAGLDLTVAAPLDDQELDATVRYWEGTMDVSGTVSGTGFLEMTGYADGLDGSARPTPSGR</sequence>
<feature type="domain" description="AttH" evidence="2">
    <location>
        <begin position="69"/>
        <end position="252"/>
    </location>
</feature>
<feature type="chain" id="PRO_5046550653" evidence="1">
    <location>
        <begin position="25"/>
        <end position="395"/>
    </location>
</feature>
<evidence type="ECO:0000259" key="2">
    <source>
        <dbReference type="Pfam" id="PF07143"/>
    </source>
</evidence>
<protein>
    <submittedName>
        <fullName evidence="3">Lipocalin-like domain-containing protein</fullName>
    </submittedName>
</protein>
<dbReference type="SUPFAM" id="SSF159245">
    <property type="entry name" value="AttH-like"/>
    <property type="match status" value="1"/>
</dbReference>
<comment type="caution">
    <text evidence="3">The sequence shown here is derived from an EMBL/GenBank/DDBJ whole genome shotgun (WGS) entry which is preliminary data.</text>
</comment>
<keyword evidence="4" id="KW-1185">Reference proteome</keyword>
<evidence type="ECO:0000256" key="1">
    <source>
        <dbReference type="SAM" id="SignalP"/>
    </source>
</evidence>
<dbReference type="InterPro" id="IPR023374">
    <property type="entry name" value="AttH-like_dom_sf"/>
</dbReference>
<dbReference type="EMBL" id="JAVRHT010000053">
    <property type="protein sequence ID" value="MDT0633118.1"/>
    <property type="molecule type" value="Genomic_DNA"/>
</dbReference>
<dbReference type="InterPro" id="IPR010791">
    <property type="entry name" value="AttH_dom"/>
</dbReference>
<dbReference type="PANTHER" id="PTHR38591:SF1">
    <property type="entry name" value="BLL1000 PROTEIN"/>
    <property type="match status" value="1"/>
</dbReference>
<proteinExistence type="predicted"/>
<organism evidence="3 4">
    <name type="scientific">Rubrivirga litoralis</name>
    <dbReference type="NCBI Taxonomy" id="3075598"/>
    <lineage>
        <taxon>Bacteria</taxon>
        <taxon>Pseudomonadati</taxon>
        <taxon>Rhodothermota</taxon>
        <taxon>Rhodothermia</taxon>
        <taxon>Rhodothermales</taxon>
        <taxon>Rubricoccaceae</taxon>
        <taxon>Rubrivirga</taxon>
    </lineage>
</organism>
<dbReference type="Pfam" id="PF07143">
    <property type="entry name" value="CrtC"/>
    <property type="match status" value="1"/>
</dbReference>
<dbReference type="PANTHER" id="PTHR38591">
    <property type="entry name" value="HYDROLASE"/>
    <property type="match status" value="1"/>
</dbReference>
<feature type="signal peptide" evidence="1">
    <location>
        <begin position="1"/>
        <end position="24"/>
    </location>
</feature>
<accession>A0ABU3BV00</accession>
<dbReference type="PROSITE" id="PS51257">
    <property type="entry name" value="PROKAR_LIPOPROTEIN"/>
    <property type="match status" value="1"/>
</dbReference>
<keyword evidence="1" id="KW-0732">Signal</keyword>
<reference evidence="3 4" key="1">
    <citation type="submission" date="2023-09" db="EMBL/GenBank/DDBJ databases">
        <authorList>
            <person name="Rey-Velasco X."/>
        </authorList>
    </citation>
    <scope>NUCLEOTIDE SEQUENCE [LARGE SCALE GENOMIC DNA]</scope>
    <source>
        <strain evidence="3 4">F394</strain>
    </source>
</reference>
<evidence type="ECO:0000313" key="4">
    <source>
        <dbReference type="Proteomes" id="UP001267426"/>
    </source>
</evidence>
<dbReference type="Pfam" id="PF17186">
    <property type="entry name" value="Lipocalin_9"/>
    <property type="match status" value="1"/>
</dbReference>
<dbReference type="Gene3D" id="2.40.370.10">
    <property type="entry name" value="AttH-like domain"/>
    <property type="match status" value="2"/>
</dbReference>